<sequence>MLFRCLAAAAAAAAAAALLSLRLRSRLPPRGAAQPALTADVPTLRRLLSLILDEILPKTRAGVAAGNKVFGAAVLDGEYRTLVAETNHETACPLYHGEVYAIEQWAALEGKPPASASIFVATHEPCCLCISAIVWSGFRKCFFLYPYETTRDQGIPHDLRIMYELWQVERYAMRNEFCATAGILPLIEALPEGEEKEELKETVRRINAEYDALSRKYHSEKAANPKNQLAFN</sequence>
<evidence type="ECO:0000313" key="3">
    <source>
        <dbReference type="Proteomes" id="UP001515480"/>
    </source>
</evidence>
<evidence type="ECO:0000313" key="2">
    <source>
        <dbReference type="EMBL" id="KAL1528972.1"/>
    </source>
</evidence>
<evidence type="ECO:0000259" key="1">
    <source>
        <dbReference type="PROSITE" id="PS51747"/>
    </source>
</evidence>
<protein>
    <recommendedName>
        <fullName evidence="1">CMP/dCMP-type deaminase domain-containing protein</fullName>
    </recommendedName>
</protein>
<comment type="caution">
    <text evidence="2">The sequence shown here is derived from an EMBL/GenBank/DDBJ whole genome shotgun (WGS) entry which is preliminary data.</text>
</comment>
<proteinExistence type="predicted"/>
<gene>
    <name evidence="2" type="ORF">AB1Y20_010293</name>
</gene>
<dbReference type="InterPro" id="IPR002125">
    <property type="entry name" value="CMP_dCMP_dom"/>
</dbReference>
<feature type="domain" description="CMP/dCMP-type deaminase" evidence="1">
    <location>
        <begin position="53"/>
        <end position="166"/>
    </location>
</feature>
<keyword evidence="3" id="KW-1185">Reference proteome</keyword>
<dbReference type="EMBL" id="JBGBPQ010000002">
    <property type="protein sequence ID" value="KAL1528972.1"/>
    <property type="molecule type" value="Genomic_DNA"/>
</dbReference>
<name>A0AB34K6R4_PRYPA</name>
<reference evidence="2 3" key="1">
    <citation type="journal article" date="2024" name="Science">
        <title>Giant polyketide synthase enzymes in the biosynthesis of giant marine polyether toxins.</title>
        <authorList>
            <person name="Fallon T.R."/>
            <person name="Shende V.V."/>
            <person name="Wierzbicki I.H."/>
            <person name="Pendleton A.L."/>
            <person name="Watervoot N.F."/>
            <person name="Auber R.P."/>
            <person name="Gonzalez D.J."/>
            <person name="Wisecaver J.H."/>
            <person name="Moore B.S."/>
        </authorList>
    </citation>
    <scope>NUCLEOTIDE SEQUENCE [LARGE SCALE GENOMIC DNA]</scope>
    <source>
        <strain evidence="2 3">12B1</strain>
    </source>
</reference>
<dbReference type="PROSITE" id="PS51747">
    <property type="entry name" value="CYT_DCMP_DEAMINASES_2"/>
    <property type="match status" value="1"/>
</dbReference>
<dbReference type="AlphaFoldDB" id="A0AB34K6R4"/>
<accession>A0AB34K6R4</accession>
<organism evidence="2 3">
    <name type="scientific">Prymnesium parvum</name>
    <name type="common">Toxic golden alga</name>
    <dbReference type="NCBI Taxonomy" id="97485"/>
    <lineage>
        <taxon>Eukaryota</taxon>
        <taxon>Haptista</taxon>
        <taxon>Haptophyta</taxon>
        <taxon>Prymnesiophyceae</taxon>
        <taxon>Prymnesiales</taxon>
        <taxon>Prymnesiaceae</taxon>
        <taxon>Prymnesium</taxon>
    </lineage>
</organism>
<dbReference type="InterPro" id="IPR016193">
    <property type="entry name" value="Cytidine_deaminase-like"/>
</dbReference>
<dbReference type="SUPFAM" id="SSF53927">
    <property type="entry name" value="Cytidine deaminase-like"/>
    <property type="match status" value="1"/>
</dbReference>
<dbReference type="GO" id="GO:0003824">
    <property type="term" value="F:catalytic activity"/>
    <property type="evidence" value="ECO:0007669"/>
    <property type="project" value="InterPro"/>
</dbReference>
<dbReference type="Gene3D" id="3.40.140.10">
    <property type="entry name" value="Cytidine Deaminase, domain 2"/>
    <property type="match status" value="1"/>
</dbReference>
<dbReference type="Pfam" id="PF00383">
    <property type="entry name" value="dCMP_cyt_deam_1"/>
    <property type="match status" value="1"/>
</dbReference>
<dbReference type="Proteomes" id="UP001515480">
    <property type="component" value="Unassembled WGS sequence"/>
</dbReference>